<dbReference type="PANTHER" id="PTHR45526:SF1">
    <property type="entry name" value="TRANSCRIPTIONAL REGULATORY PROTEIN DCUR-RELATED"/>
    <property type="match status" value="1"/>
</dbReference>
<dbReference type="PANTHER" id="PTHR45526">
    <property type="entry name" value="TRANSCRIPTIONAL REGULATORY PROTEIN DPIA"/>
    <property type="match status" value="1"/>
</dbReference>
<feature type="modified residue" description="4-aspartylphosphate" evidence="1">
    <location>
        <position position="55"/>
    </location>
</feature>
<evidence type="ECO:0000313" key="4">
    <source>
        <dbReference type="Proteomes" id="UP000823641"/>
    </source>
</evidence>
<evidence type="ECO:0000256" key="1">
    <source>
        <dbReference type="PROSITE-ProRule" id="PRU00169"/>
    </source>
</evidence>
<dbReference type="InterPro" id="IPR011006">
    <property type="entry name" value="CheY-like_superfamily"/>
</dbReference>
<dbReference type="InterPro" id="IPR051271">
    <property type="entry name" value="2C-system_Tx_regulators"/>
</dbReference>
<feature type="domain" description="Response regulatory" evidence="2">
    <location>
        <begin position="4"/>
        <end position="115"/>
    </location>
</feature>
<name>A0A9D9N5E0_9BACT</name>
<dbReference type="Pfam" id="PF00072">
    <property type="entry name" value="Response_reg"/>
    <property type="match status" value="1"/>
</dbReference>
<organism evidence="3 4">
    <name type="scientific">Candidatus Gallipaludibacter merdavium</name>
    <dbReference type="NCBI Taxonomy" id="2840839"/>
    <lineage>
        <taxon>Bacteria</taxon>
        <taxon>Pseudomonadati</taxon>
        <taxon>Bacteroidota</taxon>
        <taxon>Bacteroidia</taxon>
        <taxon>Bacteroidales</taxon>
        <taxon>Candidatus Gallipaludibacter</taxon>
    </lineage>
</organism>
<evidence type="ECO:0000259" key="2">
    <source>
        <dbReference type="PROSITE" id="PS50110"/>
    </source>
</evidence>
<comment type="caution">
    <text evidence="3">The sequence shown here is derived from an EMBL/GenBank/DDBJ whole genome shotgun (WGS) entry which is preliminary data.</text>
</comment>
<proteinExistence type="predicted"/>
<accession>A0A9D9N5E0</accession>
<dbReference type="SMART" id="SM00448">
    <property type="entry name" value="REC"/>
    <property type="match status" value="1"/>
</dbReference>
<reference evidence="3" key="2">
    <citation type="journal article" date="2021" name="PeerJ">
        <title>Extensive microbial diversity within the chicken gut microbiome revealed by metagenomics and culture.</title>
        <authorList>
            <person name="Gilroy R."/>
            <person name="Ravi A."/>
            <person name="Getino M."/>
            <person name="Pursley I."/>
            <person name="Horton D.L."/>
            <person name="Alikhan N.F."/>
            <person name="Baker D."/>
            <person name="Gharbi K."/>
            <person name="Hall N."/>
            <person name="Watson M."/>
            <person name="Adriaenssens E.M."/>
            <person name="Foster-Nyarko E."/>
            <person name="Jarju S."/>
            <person name="Secka A."/>
            <person name="Antonio M."/>
            <person name="Oren A."/>
            <person name="Chaudhuri R.R."/>
            <person name="La Ragione R."/>
            <person name="Hildebrand F."/>
            <person name="Pallen M.J."/>
        </authorList>
    </citation>
    <scope>NUCLEOTIDE SEQUENCE</scope>
    <source>
        <strain evidence="3">G3-3990</strain>
    </source>
</reference>
<protein>
    <submittedName>
        <fullName evidence="3">Response regulator</fullName>
    </submittedName>
</protein>
<dbReference type="AlphaFoldDB" id="A0A9D9N5E0"/>
<evidence type="ECO:0000313" key="3">
    <source>
        <dbReference type="EMBL" id="MBO8460982.1"/>
    </source>
</evidence>
<feature type="non-terminal residue" evidence="3">
    <location>
        <position position="197"/>
    </location>
</feature>
<reference evidence="3" key="1">
    <citation type="submission" date="2020-10" db="EMBL/GenBank/DDBJ databases">
        <authorList>
            <person name="Gilroy R."/>
        </authorList>
    </citation>
    <scope>NUCLEOTIDE SEQUENCE</scope>
    <source>
        <strain evidence="3">G3-3990</strain>
    </source>
</reference>
<dbReference type="Gene3D" id="3.40.50.2300">
    <property type="match status" value="1"/>
</dbReference>
<gene>
    <name evidence="3" type="ORF">IAA73_11745</name>
</gene>
<dbReference type="SUPFAM" id="SSF52172">
    <property type="entry name" value="CheY-like"/>
    <property type="match status" value="1"/>
</dbReference>
<dbReference type="InterPro" id="IPR001789">
    <property type="entry name" value="Sig_transdc_resp-reg_receiver"/>
</dbReference>
<dbReference type="EMBL" id="JADIMG010000109">
    <property type="protein sequence ID" value="MBO8460982.1"/>
    <property type="molecule type" value="Genomic_DNA"/>
</dbReference>
<dbReference type="PROSITE" id="PS50110">
    <property type="entry name" value="RESPONSE_REGULATORY"/>
    <property type="match status" value="1"/>
</dbReference>
<sequence>MKLSCFIIDDEPLALGLLETYVNRTDFLVLTGKYSSALAAVEAICQERPNLVFLDIQMADLNGLEFAKSIPSDTRIIFTTAFEQYALESYRLNALDYLLKPFSYADFLRAATKALQWYELKHKAEEMGGDVVKDSVFIKVDYKLVRLEIRRILYYCCPINSIKYKNSTARALCIQWSSFILSIQAPSKYGQLTILFL</sequence>
<keyword evidence="1" id="KW-0597">Phosphoprotein</keyword>
<dbReference type="GO" id="GO:0000156">
    <property type="term" value="F:phosphorelay response regulator activity"/>
    <property type="evidence" value="ECO:0007669"/>
    <property type="project" value="TreeGrafter"/>
</dbReference>
<dbReference type="Proteomes" id="UP000823641">
    <property type="component" value="Unassembled WGS sequence"/>
</dbReference>